<evidence type="ECO:0000256" key="4">
    <source>
        <dbReference type="PROSITE-ProRule" id="PRU00182"/>
    </source>
</evidence>
<dbReference type="NCBIfam" id="TIGR00005">
    <property type="entry name" value="rluA_subfam"/>
    <property type="match status" value="1"/>
</dbReference>
<dbReference type="RefSeq" id="WP_125648486.1">
    <property type="nucleotide sequence ID" value="NZ_JBHTOH010000093.1"/>
</dbReference>
<evidence type="ECO:0000256" key="5">
    <source>
        <dbReference type="RuleBase" id="RU362028"/>
    </source>
</evidence>
<evidence type="ECO:0000256" key="1">
    <source>
        <dbReference type="ARBA" id="ARBA00000073"/>
    </source>
</evidence>
<comment type="similarity">
    <text evidence="2 5">Belongs to the pseudouridine synthase RluA family.</text>
</comment>
<comment type="function">
    <text evidence="5">Responsible for synthesis of pseudouridine from uracil.</text>
</comment>
<dbReference type="Gene3D" id="3.30.2350.10">
    <property type="entry name" value="Pseudouridine synthase"/>
    <property type="match status" value="1"/>
</dbReference>
<protein>
    <recommendedName>
        <fullName evidence="5">Pseudouridine synthase</fullName>
        <ecNumber evidence="5">5.4.99.-</ecNumber>
    </recommendedName>
</protein>
<dbReference type="PANTHER" id="PTHR21600">
    <property type="entry name" value="MITOCHONDRIAL RNA PSEUDOURIDINE SYNTHASE"/>
    <property type="match status" value="1"/>
</dbReference>
<keyword evidence="3 5" id="KW-0413">Isomerase</keyword>
<dbReference type="CDD" id="cd02869">
    <property type="entry name" value="PseudoU_synth_RluA_like"/>
    <property type="match status" value="1"/>
</dbReference>
<dbReference type="InterPro" id="IPR006225">
    <property type="entry name" value="PsdUridine_synth_RluC/D"/>
</dbReference>
<dbReference type="SUPFAM" id="SSF55174">
    <property type="entry name" value="Alpha-L RNA-binding motif"/>
    <property type="match status" value="1"/>
</dbReference>
<dbReference type="EMBL" id="JBHTOH010000093">
    <property type="protein sequence ID" value="MFD1412064.1"/>
    <property type="molecule type" value="Genomic_DNA"/>
</dbReference>
<dbReference type="PROSITE" id="PS50889">
    <property type="entry name" value="S4"/>
    <property type="match status" value="1"/>
</dbReference>
<dbReference type="InterPro" id="IPR006224">
    <property type="entry name" value="PsdUridine_synth_RluA-like_CS"/>
</dbReference>
<organism evidence="7 8">
    <name type="scientific">Lapidilactobacillus gannanensis</name>
    <dbReference type="NCBI Taxonomy" id="2486002"/>
    <lineage>
        <taxon>Bacteria</taxon>
        <taxon>Bacillati</taxon>
        <taxon>Bacillota</taxon>
        <taxon>Bacilli</taxon>
        <taxon>Lactobacillales</taxon>
        <taxon>Lactobacillaceae</taxon>
        <taxon>Lapidilactobacillus</taxon>
    </lineage>
</organism>
<dbReference type="Proteomes" id="UP001597191">
    <property type="component" value="Unassembled WGS sequence"/>
</dbReference>
<accession>A0ABW4BP79</accession>
<dbReference type="InterPro" id="IPR050188">
    <property type="entry name" value="RluA_PseudoU_synthase"/>
</dbReference>
<proteinExistence type="inferred from homology"/>
<reference evidence="8" key="1">
    <citation type="journal article" date="2019" name="Int. J. Syst. Evol. Microbiol.">
        <title>The Global Catalogue of Microorganisms (GCM) 10K type strain sequencing project: providing services to taxonomists for standard genome sequencing and annotation.</title>
        <authorList>
            <consortium name="The Broad Institute Genomics Platform"/>
            <consortium name="The Broad Institute Genome Sequencing Center for Infectious Disease"/>
            <person name="Wu L."/>
            <person name="Ma J."/>
        </authorList>
    </citation>
    <scope>NUCLEOTIDE SEQUENCE [LARGE SCALE GENOMIC DNA]</scope>
    <source>
        <strain evidence="8">CCM 8937</strain>
    </source>
</reference>
<keyword evidence="4" id="KW-0694">RNA-binding</keyword>
<dbReference type="GO" id="GO:0016853">
    <property type="term" value="F:isomerase activity"/>
    <property type="evidence" value="ECO:0007669"/>
    <property type="project" value="UniProtKB-KW"/>
</dbReference>
<dbReference type="PROSITE" id="PS01129">
    <property type="entry name" value="PSI_RLU"/>
    <property type="match status" value="1"/>
</dbReference>
<dbReference type="InterPro" id="IPR036986">
    <property type="entry name" value="S4_RNA-bd_sf"/>
</dbReference>
<dbReference type="CDD" id="cd00165">
    <property type="entry name" value="S4"/>
    <property type="match status" value="1"/>
</dbReference>
<dbReference type="Pfam" id="PF00849">
    <property type="entry name" value="PseudoU_synth_2"/>
    <property type="match status" value="1"/>
</dbReference>
<comment type="caution">
    <text evidence="7">The sequence shown here is derived from an EMBL/GenBank/DDBJ whole genome shotgun (WGS) entry which is preliminary data.</text>
</comment>
<feature type="domain" description="RNA-binding S4" evidence="6">
    <location>
        <begin position="13"/>
        <end position="71"/>
    </location>
</feature>
<dbReference type="InterPro" id="IPR020103">
    <property type="entry name" value="PsdUridine_synth_cat_dom_sf"/>
</dbReference>
<keyword evidence="8" id="KW-1185">Reference proteome</keyword>
<evidence type="ECO:0000256" key="3">
    <source>
        <dbReference type="ARBA" id="ARBA00023235"/>
    </source>
</evidence>
<dbReference type="SUPFAM" id="SSF55120">
    <property type="entry name" value="Pseudouridine synthase"/>
    <property type="match status" value="1"/>
</dbReference>
<name>A0ABW4BP79_9LACO</name>
<dbReference type="Gene3D" id="3.10.290.10">
    <property type="entry name" value="RNA-binding S4 domain"/>
    <property type="match status" value="1"/>
</dbReference>
<dbReference type="PANTHER" id="PTHR21600:SF44">
    <property type="entry name" value="RIBOSOMAL LARGE SUBUNIT PSEUDOURIDINE SYNTHASE D"/>
    <property type="match status" value="1"/>
</dbReference>
<evidence type="ECO:0000313" key="7">
    <source>
        <dbReference type="EMBL" id="MFD1412064.1"/>
    </source>
</evidence>
<evidence type="ECO:0000259" key="6">
    <source>
        <dbReference type="SMART" id="SM00363"/>
    </source>
</evidence>
<dbReference type="SMART" id="SM00363">
    <property type="entry name" value="S4"/>
    <property type="match status" value="1"/>
</dbReference>
<evidence type="ECO:0000313" key="8">
    <source>
        <dbReference type="Proteomes" id="UP001597191"/>
    </source>
</evidence>
<sequence>MKTYQITITTENGRLDKVLSEQLADLSRSQVQAAIKAGRVQVNQVPLTKAKYAVQAGDQINLTVPEPAPIEAVPEPMALDIVYEDDQVIVVNKPQGMVVHPAPGHLHGTLVNGLLAHGQLASINGKIRPGIVHRIDKDTSGLLMVAKTDLAQQSLSQQLKAKTNLREYLAIVHGTIAEEQGTIDAPLARDPRNRQRQAVVAGGRRAVTHFKVLERFPGYTLVSCRLETGRTHQIRVHFQYIGHPLAGDPVYGPKKTLSGHGQFLHAAKLGFTHPTSGQWLAFSAPVPTIFATTLAKLRRQAAGEQSLDSK</sequence>
<dbReference type="InterPro" id="IPR002942">
    <property type="entry name" value="S4_RNA-bd"/>
</dbReference>
<dbReference type="Pfam" id="PF01479">
    <property type="entry name" value="S4"/>
    <property type="match status" value="1"/>
</dbReference>
<gene>
    <name evidence="7" type="ORF">ACFQ4R_10785</name>
</gene>
<evidence type="ECO:0000256" key="2">
    <source>
        <dbReference type="ARBA" id="ARBA00010876"/>
    </source>
</evidence>
<comment type="catalytic activity">
    <reaction evidence="1 5">
        <text>a uridine in RNA = a pseudouridine in RNA</text>
        <dbReference type="Rhea" id="RHEA:48348"/>
        <dbReference type="Rhea" id="RHEA-COMP:12068"/>
        <dbReference type="Rhea" id="RHEA-COMP:12069"/>
        <dbReference type="ChEBI" id="CHEBI:65314"/>
        <dbReference type="ChEBI" id="CHEBI:65315"/>
    </reaction>
</comment>
<dbReference type="InterPro" id="IPR006145">
    <property type="entry name" value="PsdUridine_synth_RsuA/RluA"/>
</dbReference>
<dbReference type="EC" id="5.4.99.-" evidence="5"/>